<dbReference type="AlphaFoldDB" id="G2YGE7"/>
<gene>
    <name evidence="1" type="ORF">BofuT4_uP086240.1</name>
</gene>
<dbReference type="Proteomes" id="UP000008177">
    <property type="component" value="Unplaced contigs"/>
</dbReference>
<sequence>MGVCMMIMARQETDNLRSRLKNTSAPLDSGNTDDFSLGNKRDHQWTIHI</sequence>
<dbReference type="EMBL" id="FQ790330">
    <property type="protein sequence ID" value="CCD50845.1"/>
    <property type="molecule type" value="Genomic_DNA"/>
</dbReference>
<dbReference type="HOGENOM" id="CLU_3142889_0_0_1"/>
<protein>
    <submittedName>
        <fullName evidence="1">Uncharacterized protein</fullName>
    </submittedName>
</protein>
<name>G2YGE7_BOTF4</name>
<proteinExistence type="predicted"/>
<evidence type="ECO:0000313" key="1">
    <source>
        <dbReference type="EMBL" id="CCD50845.1"/>
    </source>
</evidence>
<evidence type="ECO:0000313" key="2">
    <source>
        <dbReference type="Proteomes" id="UP000008177"/>
    </source>
</evidence>
<dbReference type="InParanoid" id="G2YGE7"/>
<organism evidence="1 2">
    <name type="scientific">Botryotinia fuckeliana (strain T4)</name>
    <name type="common">Noble rot fungus</name>
    <name type="synonym">Botrytis cinerea</name>
    <dbReference type="NCBI Taxonomy" id="999810"/>
    <lineage>
        <taxon>Eukaryota</taxon>
        <taxon>Fungi</taxon>
        <taxon>Dikarya</taxon>
        <taxon>Ascomycota</taxon>
        <taxon>Pezizomycotina</taxon>
        <taxon>Leotiomycetes</taxon>
        <taxon>Helotiales</taxon>
        <taxon>Sclerotiniaceae</taxon>
        <taxon>Botrytis</taxon>
    </lineage>
</organism>
<accession>G2YGE7</accession>
<reference evidence="2" key="1">
    <citation type="journal article" date="2011" name="PLoS Genet.">
        <title>Genomic analysis of the necrotrophic fungal pathogens Sclerotinia sclerotiorum and Botrytis cinerea.</title>
        <authorList>
            <person name="Amselem J."/>
            <person name="Cuomo C.A."/>
            <person name="van Kan J.A."/>
            <person name="Viaud M."/>
            <person name="Benito E.P."/>
            <person name="Couloux A."/>
            <person name="Coutinho P.M."/>
            <person name="de Vries R.P."/>
            <person name="Dyer P.S."/>
            <person name="Fillinger S."/>
            <person name="Fournier E."/>
            <person name="Gout L."/>
            <person name="Hahn M."/>
            <person name="Kohn L."/>
            <person name="Lapalu N."/>
            <person name="Plummer K.M."/>
            <person name="Pradier J.M."/>
            <person name="Quevillon E."/>
            <person name="Sharon A."/>
            <person name="Simon A."/>
            <person name="ten Have A."/>
            <person name="Tudzynski B."/>
            <person name="Tudzynski P."/>
            <person name="Wincker P."/>
            <person name="Andrew M."/>
            <person name="Anthouard V."/>
            <person name="Beever R.E."/>
            <person name="Beffa R."/>
            <person name="Benoit I."/>
            <person name="Bouzid O."/>
            <person name="Brault B."/>
            <person name="Chen Z."/>
            <person name="Choquer M."/>
            <person name="Collemare J."/>
            <person name="Cotton P."/>
            <person name="Danchin E.G."/>
            <person name="Da Silva C."/>
            <person name="Gautier A."/>
            <person name="Giraud C."/>
            <person name="Giraud T."/>
            <person name="Gonzalez C."/>
            <person name="Grossetete S."/>
            <person name="Guldener U."/>
            <person name="Henrissat B."/>
            <person name="Howlett B.J."/>
            <person name="Kodira C."/>
            <person name="Kretschmer M."/>
            <person name="Lappartient A."/>
            <person name="Leroch M."/>
            <person name="Levis C."/>
            <person name="Mauceli E."/>
            <person name="Neuveglise C."/>
            <person name="Oeser B."/>
            <person name="Pearson M."/>
            <person name="Poulain J."/>
            <person name="Poussereau N."/>
            <person name="Quesneville H."/>
            <person name="Rascle C."/>
            <person name="Schumacher J."/>
            <person name="Segurens B."/>
            <person name="Sexton A."/>
            <person name="Silva E."/>
            <person name="Sirven C."/>
            <person name="Soanes D.M."/>
            <person name="Talbot N.J."/>
            <person name="Templeton M."/>
            <person name="Yandava C."/>
            <person name="Yarden O."/>
            <person name="Zeng Q."/>
            <person name="Rollins J.A."/>
            <person name="Lebrun M.H."/>
            <person name="Dickman M."/>
        </authorList>
    </citation>
    <scope>NUCLEOTIDE SEQUENCE [LARGE SCALE GENOMIC DNA]</scope>
    <source>
        <strain evidence="2">T4</strain>
    </source>
</reference>